<comment type="caution">
    <text evidence="7">The sequence shown here is derived from an EMBL/GenBank/DDBJ whole genome shotgun (WGS) entry which is preliminary data.</text>
</comment>
<evidence type="ECO:0000256" key="3">
    <source>
        <dbReference type="ARBA" id="ARBA00022691"/>
    </source>
</evidence>
<evidence type="ECO:0000313" key="8">
    <source>
        <dbReference type="Proteomes" id="UP000473008"/>
    </source>
</evidence>
<reference evidence="7 8" key="1">
    <citation type="submission" date="2020-02" db="EMBL/GenBank/DDBJ databases">
        <title>The draft genome of Grimontia sedimenta sp. nov., isolated from benthic sediments near coral reefs south of Kuwait.</title>
        <authorList>
            <person name="Mahmoud H.M."/>
            <person name="Jose L."/>
            <person name="Eapen S."/>
        </authorList>
    </citation>
    <scope>NUCLEOTIDE SEQUENCE [LARGE SCALE GENOMIC DNA]</scope>
    <source>
        <strain evidence="7 8">S25</strain>
    </source>
</reference>
<dbReference type="EMBL" id="JAALDL010000024">
    <property type="protein sequence ID" value="NGO00159.1"/>
    <property type="molecule type" value="Genomic_DNA"/>
</dbReference>
<comment type="similarity">
    <text evidence="5">Belongs to the TDD superfamily. DTWD2 family.</text>
</comment>
<evidence type="ECO:0000256" key="4">
    <source>
        <dbReference type="ARBA" id="ARBA00022694"/>
    </source>
</evidence>
<dbReference type="Proteomes" id="UP000473008">
    <property type="component" value="Unassembled WGS sequence"/>
</dbReference>
<proteinExistence type="inferred from homology"/>
<keyword evidence="2" id="KW-0808">Transferase</keyword>
<gene>
    <name evidence="7" type="ORF">G5S52_21780</name>
</gene>
<dbReference type="PANTHER" id="PTHR21392">
    <property type="entry name" value="TRNA-URIDINE AMINOCARBOXYPROPYLTRANSFERASE 2"/>
    <property type="match status" value="1"/>
</dbReference>
<dbReference type="EC" id="2.5.1.25" evidence="1"/>
<evidence type="ECO:0000313" key="7">
    <source>
        <dbReference type="EMBL" id="NGO00159.1"/>
    </source>
</evidence>
<dbReference type="InterPro" id="IPR005636">
    <property type="entry name" value="DTW"/>
</dbReference>
<dbReference type="AlphaFoldDB" id="A0A6M1RQD7"/>
<dbReference type="GO" id="GO:0016432">
    <property type="term" value="F:tRNA-uridine aminocarboxypropyltransferase activity"/>
    <property type="evidence" value="ECO:0007669"/>
    <property type="project" value="UniProtKB-EC"/>
</dbReference>
<feature type="domain" description="DTW" evidence="6">
    <location>
        <begin position="5"/>
        <end position="197"/>
    </location>
</feature>
<evidence type="ECO:0000256" key="1">
    <source>
        <dbReference type="ARBA" id="ARBA00012386"/>
    </source>
</evidence>
<keyword evidence="8" id="KW-1185">Reference proteome</keyword>
<dbReference type="InterPro" id="IPR039262">
    <property type="entry name" value="DTWD2/TAPT"/>
</dbReference>
<dbReference type="Pfam" id="PF03942">
    <property type="entry name" value="DTW"/>
    <property type="match status" value="1"/>
</dbReference>
<dbReference type="PANTHER" id="PTHR21392:SF0">
    <property type="entry name" value="TRNA-URIDINE AMINOCARBOXYPROPYLTRANSFERASE 2"/>
    <property type="match status" value="1"/>
</dbReference>
<evidence type="ECO:0000259" key="6">
    <source>
        <dbReference type="SMART" id="SM01144"/>
    </source>
</evidence>
<sequence>MNQKASRYCPQCGKANKACICAFIQRIESDVPVIVLQHPSEVKQPIGTARILSLSLPNCRIIVGEDFSDNDELNQLLDNDVHYALLYPAETSEPIGNWRLDGMAQNKQCGLILLDGTWRKAFKMYQLSQNLQALPCVKLDDIQSGNYRIRKSPVDGGLSTVEAGFYALSAMAGDSEPFEPLMNAFNEMIEFQIKQMPPGVFERHYGGKDRS</sequence>
<evidence type="ECO:0000256" key="2">
    <source>
        <dbReference type="ARBA" id="ARBA00022679"/>
    </source>
</evidence>
<organism evidence="7 8">
    <name type="scientific">Grimontia sedimenti</name>
    <dbReference type="NCBI Taxonomy" id="2711294"/>
    <lineage>
        <taxon>Bacteria</taxon>
        <taxon>Pseudomonadati</taxon>
        <taxon>Pseudomonadota</taxon>
        <taxon>Gammaproteobacteria</taxon>
        <taxon>Vibrionales</taxon>
        <taxon>Vibrionaceae</taxon>
        <taxon>Grimontia</taxon>
    </lineage>
</organism>
<keyword evidence="4" id="KW-0819">tRNA processing</keyword>
<dbReference type="RefSeq" id="WP_165018462.1">
    <property type="nucleotide sequence ID" value="NZ_JAALDL010000024.1"/>
</dbReference>
<dbReference type="GO" id="GO:0008033">
    <property type="term" value="P:tRNA processing"/>
    <property type="evidence" value="ECO:0007669"/>
    <property type="project" value="UniProtKB-KW"/>
</dbReference>
<evidence type="ECO:0000256" key="5">
    <source>
        <dbReference type="ARBA" id="ARBA00034489"/>
    </source>
</evidence>
<keyword evidence="3" id="KW-0949">S-adenosyl-L-methionine</keyword>
<dbReference type="SMART" id="SM01144">
    <property type="entry name" value="DTW"/>
    <property type="match status" value="1"/>
</dbReference>
<accession>A0A6M1RQD7</accession>
<name>A0A6M1RQD7_9GAMM</name>
<protein>
    <recommendedName>
        <fullName evidence="1">tRNA-uridine aminocarboxypropyltransferase</fullName>
        <ecNumber evidence="1">2.5.1.25</ecNumber>
    </recommendedName>
</protein>